<gene>
    <name evidence="1" type="ORF">BpHYR1_025032</name>
</gene>
<comment type="caution">
    <text evidence="1">The sequence shown here is derived from an EMBL/GenBank/DDBJ whole genome shotgun (WGS) entry which is preliminary data.</text>
</comment>
<sequence length="117" mass="13575">MDYYPKMRLGHFFQIAVLRVQINSILHFFVCVCTHKPLKVGPTNYKLKKLVEDHLSALSASTQTLNFLNLFVQEVGQIKRFEIRMFSKQTNHNSPSQLKLFIRKSGFISSNDSDLKI</sequence>
<protein>
    <submittedName>
        <fullName evidence="1">Uncharacterized protein</fullName>
    </submittedName>
</protein>
<dbReference type="Proteomes" id="UP000276133">
    <property type="component" value="Unassembled WGS sequence"/>
</dbReference>
<organism evidence="1 2">
    <name type="scientific">Brachionus plicatilis</name>
    <name type="common">Marine rotifer</name>
    <name type="synonym">Brachionus muelleri</name>
    <dbReference type="NCBI Taxonomy" id="10195"/>
    <lineage>
        <taxon>Eukaryota</taxon>
        <taxon>Metazoa</taxon>
        <taxon>Spiralia</taxon>
        <taxon>Gnathifera</taxon>
        <taxon>Rotifera</taxon>
        <taxon>Eurotatoria</taxon>
        <taxon>Monogononta</taxon>
        <taxon>Pseudotrocha</taxon>
        <taxon>Ploima</taxon>
        <taxon>Brachionidae</taxon>
        <taxon>Brachionus</taxon>
    </lineage>
</organism>
<keyword evidence="2" id="KW-1185">Reference proteome</keyword>
<name>A0A3M7RP57_BRAPC</name>
<dbReference type="EMBL" id="REGN01002939">
    <property type="protein sequence ID" value="RNA25324.1"/>
    <property type="molecule type" value="Genomic_DNA"/>
</dbReference>
<accession>A0A3M7RP57</accession>
<evidence type="ECO:0000313" key="1">
    <source>
        <dbReference type="EMBL" id="RNA25324.1"/>
    </source>
</evidence>
<reference evidence="1 2" key="1">
    <citation type="journal article" date="2018" name="Sci. Rep.">
        <title>Genomic signatures of local adaptation to the degree of environmental predictability in rotifers.</title>
        <authorList>
            <person name="Franch-Gras L."/>
            <person name="Hahn C."/>
            <person name="Garcia-Roger E.M."/>
            <person name="Carmona M.J."/>
            <person name="Serra M."/>
            <person name="Gomez A."/>
        </authorList>
    </citation>
    <scope>NUCLEOTIDE SEQUENCE [LARGE SCALE GENOMIC DNA]</scope>
    <source>
        <strain evidence="1">HYR1</strain>
    </source>
</reference>
<dbReference type="AlphaFoldDB" id="A0A3M7RP57"/>
<evidence type="ECO:0000313" key="2">
    <source>
        <dbReference type="Proteomes" id="UP000276133"/>
    </source>
</evidence>
<proteinExistence type="predicted"/>